<dbReference type="EMBL" id="JACHFN010000007">
    <property type="protein sequence ID" value="MBB5234645.1"/>
    <property type="molecule type" value="Genomic_DNA"/>
</dbReference>
<evidence type="ECO:0000256" key="5">
    <source>
        <dbReference type="SAM" id="Phobius"/>
    </source>
</evidence>
<feature type="transmembrane region" description="Helical" evidence="5">
    <location>
        <begin position="242"/>
        <end position="263"/>
    </location>
</feature>
<dbReference type="InterPro" id="IPR001902">
    <property type="entry name" value="SLC26A/SulP_fam"/>
</dbReference>
<dbReference type="InterPro" id="IPR036513">
    <property type="entry name" value="STAS_dom_sf"/>
</dbReference>
<comment type="subcellular location">
    <subcellularLocation>
        <location evidence="1">Membrane</location>
        <topology evidence="1">Multi-pass membrane protein</topology>
    </subcellularLocation>
</comment>
<dbReference type="RefSeq" id="WP_221269748.1">
    <property type="nucleotide sequence ID" value="NZ_JACHFN010000007.1"/>
</dbReference>
<reference evidence="7 8" key="1">
    <citation type="submission" date="2020-08" db="EMBL/GenBank/DDBJ databases">
        <title>Genomic Encyclopedia of Type Strains, Phase IV (KMG-IV): sequencing the most valuable type-strain genomes for metagenomic binning, comparative biology and taxonomic classification.</title>
        <authorList>
            <person name="Goeker M."/>
        </authorList>
    </citation>
    <scope>NUCLEOTIDE SEQUENCE [LARGE SCALE GENOMIC DNA]</scope>
    <source>
        <strain evidence="7 8">DSM 101791</strain>
    </source>
</reference>
<accession>A0A7W8GFJ9</accession>
<feature type="transmembrane region" description="Helical" evidence="5">
    <location>
        <begin position="100"/>
        <end position="118"/>
    </location>
</feature>
<feature type="domain" description="STAS" evidence="6">
    <location>
        <begin position="434"/>
        <end position="553"/>
    </location>
</feature>
<feature type="transmembrane region" description="Helical" evidence="5">
    <location>
        <begin position="377"/>
        <end position="410"/>
    </location>
</feature>
<dbReference type="AlphaFoldDB" id="A0A7W8GFJ9"/>
<dbReference type="Pfam" id="PF01740">
    <property type="entry name" value="STAS"/>
    <property type="match status" value="1"/>
</dbReference>
<evidence type="ECO:0000256" key="4">
    <source>
        <dbReference type="ARBA" id="ARBA00023136"/>
    </source>
</evidence>
<keyword evidence="8" id="KW-1185">Reference proteome</keyword>
<proteinExistence type="predicted"/>
<dbReference type="CDD" id="cd07042">
    <property type="entry name" value="STAS_SulP_like_sulfate_transporter"/>
    <property type="match status" value="1"/>
</dbReference>
<dbReference type="Gene3D" id="3.30.750.24">
    <property type="entry name" value="STAS domain"/>
    <property type="match status" value="1"/>
</dbReference>
<dbReference type="InterPro" id="IPR002645">
    <property type="entry name" value="STAS_dom"/>
</dbReference>
<evidence type="ECO:0000256" key="1">
    <source>
        <dbReference type="ARBA" id="ARBA00004141"/>
    </source>
</evidence>
<dbReference type="InterPro" id="IPR011547">
    <property type="entry name" value="SLC26A/SulP_dom"/>
</dbReference>
<keyword evidence="3 5" id="KW-1133">Transmembrane helix</keyword>
<dbReference type="GO" id="GO:0055085">
    <property type="term" value="P:transmembrane transport"/>
    <property type="evidence" value="ECO:0007669"/>
    <property type="project" value="InterPro"/>
</dbReference>
<evidence type="ECO:0000256" key="2">
    <source>
        <dbReference type="ARBA" id="ARBA00022692"/>
    </source>
</evidence>
<protein>
    <submittedName>
        <fullName evidence="7">SulP family sulfate permease</fullName>
    </submittedName>
</protein>
<feature type="transmembrane region" description="Helical" evidence="5">
    <location>
        <begin position="173"/>
        <end position="194"/>
    </location>
</feature>
<dbReference type="Pfam" id="PF00916">
    <property type="entry name" value="Sulfate_transp"/>
    <property type="match status" value="1"/>
</dbReference>
<feature type="transmembrane region" description="Helical" evidence="5">
    <location>
        <begin position="323"/>
        <end position="342"/>
    </location>
</feature>
<feature type="transmembrane region" description="Helical" evidence="5">
    <location>
        <begin position="348"/>
        <end position="365"/>
    </location>
</feature>
<dbReference type="PROSITE" id="PS50801">
    <property type="entry name" value="STAS"/>
    <property type="match status" value="1"/>
</dbReference>
<keyword evidence="2 5" id="KW-0812">Transmembrane</keyword>
<feature type="transmembrane region" description="Helical" evidence="5">
    <location>
        <begin position="130"/>
        <end position="153"/>
    </location>
</feature>
<evidence type="ECO:0000313" key="8">
    <source>
        <dbReference type="Proteomes" id="UP000525389"/>
    </source>
</evidence>
<dbReference type="PANTHER" id="PTHR11814">
    <property type="entry name" value="SULFATE TRANSPORTER"/>
    <property type="match status" value="1"/>
</dbReference>
<evidence type="ECO:0000259" key="6">
    <source>
        <dbReference type="PROSITE" id="PS50801"/>
    </source>
</evidence>
<name>A0A7W8GFJ9_9DEIO</name>
<gene>
    <name evidence="7" type="ORF">HNQ09_002088</name>
</gene>
<sequence length="570" mass="58480">MSDPMPATAKAAPGESRWSKLRQDTVAGLINAVVSVPDGLASAALAGVNPVYGLYTSIAAPVAGSALVSAQLMQISTTTASALAAGQAIAGYPAAQRDGALFLLVLLVGVFLAIFGVLRLGRLVRFVSHAVMTGFLTGVAAVLVLDQLAPLVGYSPRGANEIVQFVDLLRNPAQFNVPTILTGVVALALVFGLARTRLATLASLVALVVPTLLAVLLGWGAVEQVADVSPIPRGLPTLTLPNLSLLSVPLLLAAFSLAVVIAVQGAGVSQSVENPDGRPVNPSRDMIAQGVANAASGLLSGIPAGGSVGQTALNVSVGARTRWAGIFGGVWMLAIVLLFPSLVGRVPMAVLAALMIQAGISAINTREVRSIWKTGGAARWSILVTFVATLLLSVPVAVAVGVGLTVILFLSSSASDVTVRERVTLPDGRVAEVVPPKTLPSEEITVLDVYGSLFFAGARTLREVLPSPQGSARPAVVLRLRGRTRVGATLIEVLDDYADDLAEVGGRLYLSGVDEDVGEQLREAGKLDMGGSVHVVPAGEVVGDSTAQAVASASGWLGSTRQGTPRMKRA</sequence>
<dbReference type="SUPFAM" id="SSF52091">
    <property type="entry name" value="SpoIIaa-like"/>
    <property type="match status" value="1"/>
</dbReference>
<dbReference type="Proteomes" id="UP000525389">
    <property type="component" value="Unassembled WGS sequence"/>
</dbReference>
<organism evidence="7 8">
    <name type="scientific">Deinococcus budaensis</name>
    <dbReference type="NCBI Taxonomy" id="1665626"/>
    <lineage>
        <taxon>Bacteria</taxon>
        <taxon>Thermotogati</taxon>
        <taxon>Deinococcota</taxon>
        <taxon>Deinococci</taxon>
        <taxon>Deinococcales</taxon>
        <taxon>Deinococcaceae</taxon>
        <taxon>Deinococcus</taxon>
    </lineage>
</organism>
<evidence type="ECO:0000256" key="3">
    <source>
        <dbReference type="ARBA" id="ARBA00022989"/>
    </source>
</evidence>
<evidence type="ECO:0000313" key="7">
    <source>
        <dbReference type="EMBL" id="MBB5234645.1"/>
    </source>
</evidence>
<keyword evidence="4 5" id="KW-0472">Membrane</keyword>
<comment type="caution">
    <text evidence="7">The sequence shown here is derived from an EMBL/GenBank/DDBJ whole genome shotgun (WGS) entry which is preliminary data.</text>
</comment>
<dbReference type="GO" id="GO:0016020">
    <property type="term" value="C:membrane"/>
    <property type="evidence" value="ECO:0007669"/>
    <property type="project" value="UniProtKB-SubCell"/>
</dbReference>
<feature type="transmembrane region" description="Helical" evidence="5">
    <location>
        <begin position="201"/>
        <end position="222"/>
    </location>
</feature>